<evidence type="ECO:0000256" key="2">
    <source>
        <dbReference type="ARBA" id="ARBA00022692"/>
    </source>
</evidence>
<feature type="transmembrane region" description="Helical" evidence="6">
    <location>
        <begin position="312"/>
        <end position="334"/>
    </location>
</feature>
<dbReference type="AlphaFoldDB" id="A0AAX4HDK9"/>
<feature type="transmembrane region" description="Helical" evidence="6">
    <location>
        <begin position="260"/>
        <end position="282"/>
    </location>
</feature>
<proteinExistence type="predicted"/>
<accession>A0AAX4HDK9</accession>
<keyword evidence="2 6" id="KW-0812">Transmembrane</keyword>
<comment type="subcellular location">
    <subcellularLocation>
        <location evidence="1">Membrane</location>
        <topology evidence="1">Multi-pass membrane protein</topology>
    </subcellularLocation>
</comment>
<keyword evidence="3 6" id="KW-1133">Transmembrane helix</keyword>
<dbReference type="PANTHER" id="PTHR11785">
    <property type="entry name" value="AMINO ACID TRANSPORTER"/>
    <property type="match status" value="1"/>
</dbReference>
<dbReference type="PIRSF" id="PIRSF006060">
    <property type="entry name" value="AA_transporter"/>
    <property type="match status" value="1"/>
</dbReference>
<evidence type="ECO:0000313" key="7">
    <source>
        <dbReference type="EMBL" id="WPK26630.1"/>
    </source>
</evidence>
<dbReference type="PANTHER" id="PTHR11785:SF382">
    <property type="entry name" value="LOW-AFFINITY METHIONINE PERMEASE"/>
    <property type="match status" value="1"/>
</dbReference>
<evidence type="ECO:0000256" key="6">
    <source>
        <dbReference type="SAM" id="Phobius"/>
    </source>
</evidence>
<evidence type="ECO:0000256" key="1">
    <source>
        <dbReference type="ARBA" id="ARBA00004141"/>
    </source>
</evidence>
<sequence>MPTLIPVISTESQAFARLTPSAKKQFRKLGTLSCISLITNKMIGTGLFSTPSIIFKYCNGNVPLFLSLWLLGAIITLSGLLIYLEYALKLPFKNGGEKNYLLRVFRTPKGLSGCIYAFQIVFLGFSSGNLFAFGKYLWYAISGNQAESEDNWPSKLIGVGCITFCTWLHIRRPNQGTALFNFLGMFKIFILLLIIGIGFLVAVGLITVPKSTVSLPSDLNDNNLYSVAVALLEVVYSFKGWENVNYVLQELEDPYRALTFIAPISVIQVTALYFLVVVSYLIVIPKQELLSSGVLVAGIFFNKVFGESITSRLLPVLISFLTLGNVMVVSFAHSHVNQELARENYLPFSHYFEDINHSLILHWFITVVILVGPPSSEIYEFVVNLYIYPGTWINLFITIGIIYLKLNSDKEQWNIPESTISDVPEPAEEETAPEPATTETASLSSLASSATSIHSYTVDADADAASDHSYTEFDLLLLQASRATTKHLKTFSVPWICILVFFAANLFLAVFPFVPPPTGSRDPGSIPYWCFPTVGTGCLLMGAVFFYGRKRYYKFMGWQEPSYEEKILF</sequence>
<feature type="transmembrane region" description="Helical" evidence="6">
    <location>
        <begin position="355"/>
        <end position="373"/>
    </location>
</feature>
<feature type="transmembrane region" description="Helical" evidence="6">
    <location>
        <begin position="68"/>
        <end position="88"/>
    </location>
</feature>
<evidence type="ECO:0000256" key="3">
    <source>
        <dbReference type="ARBA" id="ARBA00022989"/>
    </source>
</evidence>
<feature type="transmembrane region" description="Helical" evidence="6">
    <location>
        <begin position="109"/>
        <end position="132"/>
    </location>
</feature>
<evidence type="ECO:0000256" key="5">
    <source>
        <dbReference type="SAM" id="MobiDB-lite"/>
    </source>
</evidence>
<dbReference type="Pfam" id="PF13520">
    <property type="entry name" value="AA_permease_2"/>
    <property type="match status" value="1"/>
</dbReference>
<dbReference type="GO" id="GO:0016020">
    <property type="term" value="C:membrane"/>
    <property type="evidence" value="ECO:0007669"/>
    <property type="project" value="UniProtKB-SubCell"/>
</dbReference>
<dbReference type="GeneID" id="88175051"/>
<protein>
    <recommendedName>
        <fullName evidence="9">High-affinity methionine permease</fullName>
    </recommendedName>
</protein>
<dbReference type="EMBL" id="CP138898">
    <property type="protein sequence ID" value="WPK26630.1"/>
    <property type="molecule type" value="Genomic_DNA"/>
</dbReference>
<dbReference type="InterPro" id="IPR002293">
    <property type="entry name" value="AA/rel_permease1"/>
</dbReference>
<gene>
    <name evidence="7" type="ORF">PUMCH_003988</name>
</gene>
<reference evidence="7 8" key="1">
    <citation type="submission" date="2023-10" db="EMBL/GenBank/DDBJ databases">
        <title>Draft Genome Sequence of Candida saopaulonensis from a very Premature Infant with Sepsis.</title>
        <authorList>
            <person name="Ning Y."/>
            <person name="Dai R."/>
            <person name="Xiao M."/>
            <person name="Xu Y."/>
            <person name="Yan Q."/>
            <person name="Zhang L."/>
        </authorList>
    </citation>
    <scope>NUCLEOTIDE SEQUENCE [LARGE SCALE GENOMIC DNA]</scope>
    <source>
        <strain evidence="7 8">19XY460</strain>
    </source>
</reference>
<dbReference type="Proteomes" id="UP001338582">
    <property type="component" value="Chromosome 5"/>
</dbReference>
<evidence type="ECO:0008006" key="9">
    <source>
        <dbReference type="Google" id="ProtNLM"/>
    </source>
</evidence>
<organism evidence="7 8">
    <name type="scientific">Australozyma saopauloensis</name>
    <dbReference type="NCBI Taxonomy" id="291208"/>
    <lineage>
        <taxon>Eukaryota</taxon>
        <taxon>Fungi</taxon>
        <taxon>Dikarya</taxon>
        <taxon>Ascomycota</taxon>
        <taxon>Saccharomycotina</taxon>
        <taxon>Pichiomycetes</taxon>
        <taxon>Metschnikowiaceae</taxon>
        <taxon>Australozyma</taxon>
    </lineage>
</organism>
<feature type="transmembrane region" description="Helical" evidence="6">
    <location>
        <begin position="491"/>
        <end position="514"/>
    </location>
</feature>
<dbReference type="InterPro" id="IPR050598">
    <property type="entry name" value="AminoAcid_Transporter"/>
</dbReference>
<feature type="transmembrane region" description="Helical" evidence="6">
    <location>
        <begin position="182"/>
        <end position="208"/>
    </location>
</feature>
<feature type="transmembrane region" description="Helical" evidence="6">
    <location>
        <begin position="526"/>
        <end position="547"/>
    </location>
</feature>
<name>A0AAX4HDK9_9ASCO</name>
<evidence type="ECO:0000313" key="8">
    <source>
        <dbReference type="Proteomes" id="UP001338582"/>
    </source>
</evidence>
<feature type="transmembrane region" description="Helical" evidence="6">
    <location>
        <begin position="289"/>
        <end position="306"/>
    </location>
</feature>
<feature type="region of interest" description="Disordered" evidence="5">
    <location>
        <begin position="417"/>
        <end position="441"/>
    </location>
</feature>
<evidence type="ECO:0000256" key="4">
    <source>
        <dbReference type="ARBA" id="ARBA00023136"/>
    </source>
</evidence>
<feature type="transmembrane region" description="Helical" evidence="6">
    <location>
        <begin position="152"/>
        <end position="170"/>
    </location>
</feature>
<dbReference type="RefSeq" id="XP_062879011.1">
    <property type="nucleotide sequence ID" value="XM_063022941.1"/>
</dbReference>
<keyword evidence="8" id="KW-1185">Reference proteome</keyword>
<dbReference type="GO" id="GO:0015179">
    <property type="term" value="F:L-amino acid transmembrane transporter activity"/>
    <property type="evidence" value="ECO:0007669"/>
    <property type="project" value="TreeGrafter"/>
</dbReference>
<dbReference type="Gene3D" id="1.20.1740.10">
    <property type="entry name" value="Amino acid/polyamine transporter I"/>
    <property type="match status" value="1"/>
</dbReference>
<feature type="transmembrane region" description="Helical" evidence="6">
    <location>
        <begin position="385"/>
        <end position="404"/>
    </location>
</feature>
<keyword evidence="4 6" id="KW-0472">Membrane</keyword>
<feature type="transmembrane region" description="Helical" evidence="6">
    <location>
        <begin position="29"/>
        <end position="48"/>
    </location>
</feature>
<dbReference type="KEGG" id="asau:88175051"/>